<dbReference type="STRING" id="1076937.SAMN04488120_10469"/>
<keyword evidence="2 3" id="KW-0802">TPR repeat</keyword>
<dbReference type="AlphaFoldDB" id="A0A1I2INE1"/>
<evidence type="ECO:0000256" key="2">
    <source>
        <dbReference type="ARBA" id="ARBA00022803"/>
    </source>
</evidence>
<dbReference type="Gene3D" id="1.25.40.10">
    <property type="entry name" value="Tetratricopeptide repeat domain"/>
    <property type="match status" value="4"/>
</dbReference>
<proteinExistence type="predicted"/>
<keyword evidence="6" id="KW-1185">Reference proteome</keyword>
<dbReference type="InterPro" id="IPR019734">
    <property type="entry name" value="TPR_rpt"/>
</dbReference>
<evidence type="ECO:0000313" key="6">
    <source>
        <dbReference type="Proteomes" id="UP000199771"/>
    </source>
</evidence>
<evidence type="ECO:0000256" key="4">
    <source>
        <dbReference type="SAM" id="SignalP"/>
    </source>
</evidence>
<dbReference type="PROSITE" id="PS51257">
    <property type="entry name" value="PROKAR_LIPOPROTEIN"/>
    <property type="match status" value="1"/>
</dbReference>
<dbReference type="SMART" id="SM00028">
    <property type="entry name" value="TPR"/>
    <property type="match status" value="9"/>
</dbReference>
<sequence length="581" mass="63956">MPSPPRFRSALLGLPLLVLACAATPRDERPNAPPPETEAPLVAQTVPEQPLATDSARAQYHILAGEMAAGRDQPEQAAREFLAALAYIDDVELAQRATALAIVARNEDLSLQAARRWLALDPTSADAREVIASLSLKRGELAETLTQCRELIQGHPGGPAEGFMLVLPVLSQAGADRADGALSVMRQLVEEWPDLAAAHLALGLTALHYGRLELAEAAARKAQALDPQERKYVLLLISIWVRANRIAEADARIDQLARTDTPAADLRIGYAQLLLEFGHRDAARRQLESVLKLDPRNADARYALGTLAFEDGDLVTAQKNFEGLLDGPRSSDAALQLGRIAETQQRYAQALAYYRRITQGQASVEAAVRSAYVLARMKRLAEARALLQELRERLPQMAIRFHLAEGELLIDAGQSQAAVELYNAALDEDADNPDLLYGRSLAYERLGQIDAAERDLRRILADEPDDARALNALGYMLVVHAPERIAEAETLITRALALEPDDAAIIDSMGWLQFKLGRPEQALEWLQKAYAKFPDPEVAAHLGEVLWVLNRREEAQNVWTSALRKNPDHPVLRETMQRLSP</sequence>
<reference evidence="5 6" key="1">
    <citation type="submission" date="2016-10" db="EMBL/GenBank/DDBJ databases">
        <authorList>
            <person name="de Groot N.N."/>
        </authorList>
    </citation>
    <scope>NUCLEOTIDE SEQUENCE [LARGE SCALE GENOMIC DNA]</scope>
    <source>
        <strain evidence="5 6">DSM 23609</strain>
    </source>
</reference>
<dbReference type="PANTHER" id="PTHR45586">
    <property type="entry name" value="TPR REPEAT-CONTAINING PROTEIN PA4667"/>
    <property type="match status" value="1"/>
</dbReference>
<dbReference type="EMBL" id="FOOC01000004">
    <property type="protein sequence ID" value="SFF43153.1"/>
    <property type="molecule type" value="Genomic_DNA"/>
</dbReference>
<organism evidence="5 6">
    <name type="scientific">Fontimonas thermophila</name>
    <dbReference type="NCBI Taxonomy" id="1076937"/>
    <lineage>
        <taxon>Bacteria</taxon>
        <taxon>Pseudomonadati</taxon>
        <taxon>Pseudomonadota</taxon>
        <taxon>Gammaproteobacteria</taxon>
        <taxon>Nevskiales</taxon>
        <taxon>Nevskiaceae</taxon>
        <taxon>Fontimonas</taxon>
    </lineage>
</organism>
<dbReference type="InterPro" id="IPR051012">
    <property type="entry name" value="CellSynth/LPSAsmb/PSIAsmb"/>
</dbReference>
<evidence type="ECO:0000256" key="1">
    <source>
        <dbReference type="ARBA" id="ARBA00022737"/>
    </source>
</evidence>
<keyword evidence="4" id="KW-0732">Signal</keyword>
<dbReference type="PROSITE" id="PS50005">
    <property type="entry name" value="TPR"/>
    <property type="match status" value="3"/>
</dbReference>
<feature type="repeat" description="TPR" evidence="3">
    <location>
        <begin position="536"/>
        <end position="569"/>
    </location>
</feature>
<evidence type="ECO:0000313" key="5">
    <source>
        <dbReference type="EMBL" id="SFF43153.1"/>
    </source>
</evidence>
<gene>
    <name evidence="5" type="ORF">SAMN04488120_10469</name>
</gene>
<feature type="signal peptide" evidence="4">
    <location>
        <begin position="1"/>
        <end position="22"/>
    </location>
</feature>
<feature type="repeat" description="TPR" evidence="3">
    <location>
        <begin position="433"/>
        <end position="466"/>
    </location>
</feature>
<accession>A0A1I2INE1</accession>
<dbReference type="PANTHER" id="PTHR45586:SF1">
    <property type="entry name" value="LIPOPOLYSACCHARIDE ASSEMBLY PROTEIN B"/>
    <property type="match status" value="1"/>
</dbReference>
<dbReference type="InterPro" id="IPR011990">
    <property type="entry name" value="TPR-like_helical_dom_sf"/>
</dbReference>
<feature type="repeat" description="TPR" evidence="3">
    <location>
        <begin position="264"/>
        <end position="297"/>
    </location>
</feature>
<dbReference type="OrthoDB" id="9766710at2"/>
<protein>
    <submittedName>
        <fullName evidence="5">Flp pilus assembly protein TadD, contains TPR repeats</fullName>
    </submittedName>
</protein>
<feature type="chain" id="PRO_5011675826" evidence="4">
    <location>
        <begin position="23"/>
        <end position="581"/>
    </location>
</feature>
<dbReference type="SUPFAM" id="SSF48452">
    <property type="entry name" value="TPR-like"/>
    <property type="match status" value="3"/>
</dbReference>
<dbReference type="Pfam" id="PF13432">
    <property type="entry name" value="TPR_16"/>
    <property type="match status" value="3"/>
</dbReference>
<name>A0A1I2INE1_9GAMM</name>
<dbReference type="Pfam" id="PF14559">
    <property type="entry name" value="TPR_19"/>
    <property type="match status" value="2"/>
</dbReference>
<keyword evidence="1" id="KW-0677">Repeat</keyword>
<dbReference type="Proteomes" id="UP000199771">
    <property type="component" value="Unassembled WGS sequence"/>
</dbReference>
<dbReference type="RefSeq" id="WP_091532614.1">
    <property type="nucleotide sequence ID" value="NZ_FOOC01000004.1"/>
</dbReference>
<evidence type="ECO:0000256" key="3">
    <source>
        <dbReference type="PROSITE-ProRule" id="PRU00339"/>
    </source>
</evidence>